<reference evidence="1 2" key="1">
    <citation type="submission" date="2019-03" db="EMBL/GenBank/DDBJ databases">
        <title>Single cell metagenomics reveals metabolic interactions within the superorganism composed of flagellate Streblomastix strix and complex community of Bacteroidetes bacteria on its surface.</title>
        <authorList>
            <person name="Treitli S.C."/>
            <person name="Kolisko M."/>
            <person name="Husnik F."/>
            <person name="Keeling P."/>
            <person name="Hampl V."/>
        </authorList>
    </citation>
    <scope>NUCLEOTIDE SEQUENCE [LARGE SCALE GENOMIC DNA]</scope>
    <source>
        <strain evidence="1">ST1C</strain>
    </source>
</reference>
<proteinExistence type="predicted"/>
<evidence type="ECO:0000313" key="1">
    <source>
        <dbReference type="EMBL" id="KAA6381409.1"/>
    </source>
</evidence>
<feature type="non-terminal residue" evidence="1">
    <location>
        <position position="8"/>
    </location>
</feature>
<accession>A0A5J4VG98</accession>
<dbReference type="EMBL" id="SNRW01007337">
    <property type="protein sequence ID" value="KAA6381409.1"/>
    <property type="molecule type" value="Genomic_DNA"/>
</dbReference>
<sequence>MTNQHPTE</sequence>
<organism evidence="1 2">
    <name type="scientific">Streblomastix strix</name>
    <dbReference type="NCBI Taxonomy" id="222440"/>
    <lineage>
        <taxon>Eukaryota</taxon>
        <taxon>Metamonada</taxon>
        <taxon>Preaxostyla</taxon>
        <taxon>Oxymonadida</taxon>
        <taxon>Streblomastigidae</taxon>
        <taxon>Streblomastix</taxon>
    </lineage>
</organism>
<dbReference type="Proteomes" id="UP000324800">
    <property type="component" value="Unassembled WGS sequence"/>
</dbReference>
<name>A0A5J4VG98_9EUKA</name>
<evidence type="ECO:0000313" key="2">
    <source>
        <dbReference type="Proteomes" id="UP000324800"/>
    </source>
</evidence>
<protein>
    <submittedName>
        <fullName evidence="1">Uncharacterized protein</fullName>
    </submittedName>
</protein>
<comment type="caution">
    <text evidence="1">The sequence shown here is derived from an EMBL/GenBank/DDBJ whole genome shotgun (WGS) entry which is preliminary data.</text>
</comment>
<gene>
    <name evidence="1" type="ORF">EZS28_023063</name>
</gene>